<protein>
    <recommendedName>
        <fullName evidence="3">Photosystem II 5 kDa protein, chloroplastic</fullName>
    </recommendedName>
</protein>
<dbReference type="PANTHER" id="PTHR34940:SF4">
    <property type="entry name" value="OS02G0581100 PROTEIN"/>
    <property type="match status" value="1"/>
</dbReference>
<dbReference type="InterPro" id="IPR040296">
    <property type="entry name" value="PSBT"/>
</dbReference>
<proteinExistence type="predicted"/>
<evidence type="ECO:0008006" key="3">
    <source>
        <dbReference type="Google" id="ProtNLM"/>
    </source>
</evidence>
<dbReference type="EMBL" id="OIVN01002157">
    <property type="protein sequence ID" value="SPD01088.1"/>
    <property type="molecule type" value="Genomic_DNA"/>
</dbReference>
<reference evidence="2" key="1">
    <citation type="submission" date="2018-02" db="EMBL/GenBank/DDBJ databases">
        <authorList>
            <person name="Cohen D.B."/>
            <person name="Kent A.D."/>
        </authorList>
    </citation>
    <scope>NUCLEOTIDE SEQUENCE</scope>
</reference>
<name>A0A2N9GNQ2_FAGSY</name>
<gene>
    <name evidence="2" type="ORF">FSB_LOCUS28970</name>
</gene>
<organism evidence="2">
    <name type="scientific">Fagus sylvatica</name>
    <name type="common">Beechnut</name>
    <dbReference type="NCBI Taxonomy" id="28930"/>
    <lineage>
        <taxon>Eukaryota</taxon>
        <taxon>Viridiplantae</taxon>
        <taxon>Streptophyta</taxon>
        <taxon>Embryophyta</taxon>
        <taxon>Tracheophyta</taxon>
        <taxon>Spermatophyta</taxon>
        <taxon>Magnoliopsida</taxon>
        <taxon>eudicotyledons</taxon>
        <taxon>Gunneridae</taxon>
        <taxon>Pentapetalae</taxon>
        <taxon>rosids</taxon>
        <taxon>fabids</taxon>
        <taxon>Fagales</taxon>
        <taxon>Fagaceae</taxon>
        <taxon>Fagus</taxon>
    </lineage>
</organism>
<dbReference type="PANTHER" id="PTHR34940">
    <property type="entry name" value="PHOTOSYSTEM II 5 KDA PROTEIN, CHLOROPLASTIC"/>
    <property type="match status" value="1"/>
</dbReference>
<accession>A0A2N9GNQ2</accession>
<dbReference type="AlphaFoldDB" id="A0A2N9GNQ2"/>
<evidence type="ECO:0000313" key="2">
    <source>
        <dbReference type="EMBL" id="SPD01088.1"/>
    </source>
</evidence>
<feature type="compositionally biased region" description="Basic and acidic residues" evidence="1">
    <location>
        <begin position="47"/>
        <end position="63"/>
    </location>
</feature>
<evidence type="ECO:0000256" key="1">
    <source>
        <dbReference type="SAM" id="MobiDB-lite"/>
    </source>
</evidence>
<feature type="region of interest" description="Disordered" evidence="1">
    <location>
        <begin position="36"/>
        <end position="63"/>
    </location>
</feature>
<sequence length="114" mass="12006">MASMTMTASFLGGATSTVTKQHASSPARRGLIVAKASRATEGEETNLEFKHNNSKEERSSSGRRDLVVAAAAAAAAFSVAKVAIADEPKKGTLEARKKYAPICVTMPTARICHK</sequence>